<organism evidence="2 3">
    <name type="scientific">Lasiosphaeria hispida</name>
    <dbReference type="NCBI Taxonomy" id="260671"/>
    <lineage>
        <taxon>Eukaryota</taxon>
        <taxon>Fungi</taxon>
        <taxon>Dikarya</taxon>
        <taxon>Ascomycota</taxon>
        <taxon>Pezizomycotina</taxon>
        <taxon>Sordariomycetes</taxon>
        <taxon>Sordariomycetidae</taxon>
        <taxon>Sordariales</taxon>
        <taxon>Lasiosphaeriaceae</taxon>
        <taxon>Lasiosphaeria</taxon>
    </lineage>
</organism>
<reference evidence="2" key="2">
    <citation type="submission" date="2023-06" db="EMBL/GenBank/DDBJ databases">
        <authorList>
            <consortium name="Lawrence Berkeley National Laboratory"/>
            <person name="Haridas S."/>
            <person name="Hensen N."/>
            <person name="Bonometti L."/>
            <person name="Westerberg I."/>
            <person name="Brannstrom I.O."/>
            <person name="Guillou S."/>
            <person name="Cros-Aarteil S."/>
            <person name="Calhoun S."/>
            <person name="Kuo A."/>
            <person name="Mondo S."/>
            <person name="Pangilinan J."/>
            <person name="Riley R."/>
            <person name="Labutti K."/>
            <person name="Andreopoulos B."/>
            <person name="Lipzen A."/>
            <person name="Chen C."/>
            <person name="Yanf M."/>
            <person name="Daum C."/>
            <person name="Ng V."/>
            <person name="Clum A."/>
            <person name="Steindorff A."/>
            <person name="Ohm R."/>
            <person name="Martin F."/>
            <person name="Silar P."/>
            <person name="Natvig D."/>
            <person name="Lalanne C."/>
            <person name="Gautier V."/>
            <person name="Ament-Velasquez S.L."/>
            <person name="Kruys A."/>
            <person name="Hutchinson M.I."/>
            <person name="Powell A.J."/>
            <person name="Barry K."/>
            <person name="Miller A.N."/>
            <person name="Grigoriev I.V."/>
            <person name="Debuchy R."/>
            <person name="Gladieux P."/>
            <person name="Thoren M.H."/>
            <person name="Johannesson H."/>
        </authorList>
    </citation>
    <scope>NUCLEOTIDE SEQUENCE</scope>
    <source>
        <strain evidence="2">CBS 955.72</strain>
    </source>
</reference>
<dbReference type="AlphaFoldDB" id="A0AAJ0HT80"/>
<evidence type="ECO:0000313" key="3">
    <source>
        <dbReference type="Proteomes" id="UP001275084"/>
    </source>
</evidence>
<comment type="caution">
    <text evidence="2">The sequence shown here is derived from an EMBL/GenBank/DDBJ whole genome shotgun (WGS) entry which is preliminary data.</text>
</comment>
<keyword evidence="3" id="KW-1185">Reference proteome</keyword>
<feature type="region of interest" description="Disordered" evidence="1">
    <location>
        <begin position="176"/>
        <end position="200"/>
    </location>
</feature>
<evidence type="ECO:0000256" key="1">
    <source>
        <dbReference type="SAM" id="MobiDB-lite"/>
    </source>
</evidence>
<accession>A0AAJ0HT80</accession>
<dbReference type="Proteomes" id="UP001275084">
    <property type="component" value="Unassembled WGS sequence"/>
</dbReference>
<evidence type="ECO:0000313" key="2">
    <source>
        <dbReference type="EMBL" id="KAK3362452.1"/>
    </source>
</evidence>
<dbReference type="EMBL" id="JAUIQD010000001">
    <property type="protein sequence ID" value="KAK3362452.1"/>
    <property type="molecule type" value="Genomic_DNA"/>
</dbReference>
<reference evidence="2" key="1">
    <citation type="journal article" date="2023" name="Mol. Phylogenet. Evol.">
        <title>Genome-scale phylogeny and comparative genomics of the fungal order Sordariales.</title>
        <authorList>
            <person name="Hensen N."/>
            <person name="Bonometti L."/>
            <person name="Westerberg I."/>
            <person name="Brannstrom I.O."/>
            <person name="Guillou S."/>
            <person name="Cros-Aarteil S."/>
            <person name="Calhoun S."/>
            <person name="Haridas S."/>
            <person name="Kuo A."/>
            <person name="Mondo S."/>
            <person name="Pangilinan J."/>
            <person name="Riley R."/>
            <person name="LaButti K."/>
            <person name="Andreopoulos B."/>
            <person name="Lipzen A."/>
            <person name="Chen C."/>
            <person name="Yan M."/>
            <person name="Daum C."/>
            <person name="Ng V."/>
            <person name="Clum A."/>
            <person name="Steindorff A."/>
            <person name="Ohm R.A."/>
            <person name="Martin F."/>
            <person name="Silar P."/>
            <person name="Natvig D.O."/>
            <person name="Lalanne C."/>
            <person name="Gautier V."/>
            <person name="Ament-Velasquez S.L."/>
            <person name="Kruys A."/>
            <person name="Hutchinson M.I."/>
            <person name="Powell A.J."/>
            <person name="Barry K."/>
            <person name="Miller A.N."/>
            <person name="Grigoriev I.V."/>
            <person name="Debuchy R."/>
            <person name="Gladieux P."/>
            <person name="Hiltunen Thoren M."/>
            <person name="Johannesson H."/>
        </authorList>
    </citation>
    <scope>NUCLEOTIDE SEQUENCE</scope>
    <source>
        <strain evidence="2">CBS 955.72</strain>
    </source>
</reference>
<protein>
    <submittedName>
        <fullName evidence="2">Uncharacterized protein</fullName>
    </submittedName>
</protein>
<gene>
    <name evidence="2" type="ORF">B0T25DRAFT_586752</name>
</gene>
<sequence>MVDGLDSLPEIAGNAFTNSYLALDKAGEQRVEMPLDDISTDGQYYFIVEGSEQYPIVPSFQDWAFPHGRIPGCTAVDEAHLVHKEERIWYIDMAKYVTHIISRSAAELWPTYHTTLVESLHSDSRAYLFARFAWAILFRIKLFVTAGRHRHVIRLYRDQTGVIEYKTEYCTGTELQNADGGGGSKTATPLNPRKRNSRKK</sequence>
<name>A0AAJ0HT80_9PEZI</name>
<proteinExistence type="predicted"/>